<evidence type="ECO:0000313" key="3">
    <source>
        <dbReference type="Proteomes" id="UP000619486"/>
    </source>
</evidence>
<evidence type="ECO:0000313" key="2">
    <source>
        <dbReference type="EMBL" id="GGT24605.1"/>
    </source>
</evidence>
<feature type="compositionally biased region" description="Pro residues" evidence="1">
    <location>
        <begin position="58"/>
        <end position="67"/>
    </location>
</feature>
<evidence type="ECO:0000256" key="1">
    <source>
        <dbReference type="SAM" id="MobiDB-lite"/>
    </source>
</evidence>
<feature type="compositionally biased region" description="Basic and acidic residues" evidence="1">
    <location>
        <begin position="1"/>
        <end position="25"/>
    </location>
</feature>
<protein>
    <submittedName>
        <fullName evidence="2">Uncharacterized protein</fullName>
    </submittedName>
</protein>
<proteinExistence type="predicted"/>
<feature type="compositionally biased region" description="Gly residues" evidence="1">
    <location>
        <begin position="113"/>
        <end position="124"/>
    </location>
</feature>
<dbReference type="Proteomes" id="UP000619486">
    <property type="component" value="Unassembled WGS sequence"/>
</dbReference>
<dbReference type="AlphaFoldDB" id="A0A918LMY9"/>
<reference evidence="2" key="1">
    <citation type="journal article" date="2014" name="Int. J. Syst. Evol. Microbiol.">
        <title>Complete genome sequence of Corynebacterium casei LMG S-19264T (=DSM 44701T), isolated from a smear-ripened cheese.</title>
        <authorList>
            <consortium name="US DOE Joint Genome Institute (JGI-PGF)"/>
            <person name="Walter F."/>
            <person name="Albersmeier A."/>
            <person name="Kalinowski J."/>
            <person name="Ruckert C."/>
        </authorList>
    </citation>
    <scope>NUCLEOTIDE SEQUENCE</scope>
    <source>
        <strain evidence="2">JCM 3172</strain>
    </source>
</reference>
<feature type="region of interest" description="Disordered" evidence="1">
    <location>
        <begin position="1"/>
        <end position="138"/>
    </location>
</feature>
<feature type="compositionally biased region" description="Gly residues" evidence="1">
    <location>
        <begin position="95"/>
        <end position="105"/>
    </location>
</feature>
<accession>A0A918LMY9</accession>
<organism evidence="2 3">
    <name type="scientific">Streptomyces purpureus</name>
    <dbReference type="NCBI Taxonomy" id="1951"/>
    <lineage>
        <taxon>Bacteria</taxon>
        <taxon>Bacillati</taxon>
        <taxon>Actinomycetota</taxon>
        <taxon>Actinomycetes</taxon>
        <taxon>Kitasatosporales</taxon>
        <taxon>Streptomycetaceae</taxon>
        <taxon>Streptomyces</taxon>
    </lineage>
</organism>
<comment type="caution">
    <text evidence="2">The sequence shown here is derived from an EMBL/GenBank/DDBJ whole genome shotgun (WGS) entry which is preliminary data.</text>
</comment>
<keyword evidence="3" id="KW-1185">Reference proteome</keyword>
<sequence>MITKRDVGKLVEDSAGRVGILRDLDPEWEDPSDPPNRRRKRPIAFLWSEHGAASGTPTRPPQGPPDPHSPRPRQGGSVSESPTPSRVEEHEMPKHGGGTGSGQGGSQQDDGSSGRGHGGGGSETSGGNSSDGSGPAKK</sequence>
<gene>
    <name evidence="2" type="ORF">GCM10014713_17160</name>
</gene>
<name>A0A918LMY9_9ACTN</name>
<reference evidence="2" key="2">
    <citation type="submission" date="2020-09" db="EMBL/GenBank/DDBJ databases">
        <authorList>
            <person name="Sun Q."/>
            <person name="Ohkuma M."/>
        </authorList>
    </citation>
    <scope>NUCLEOTIDE SEQUENCE</scope>
    <source>
        <strain evidence="2">JCM 3172</strain>
    </source>
</reference>
<feature type="compositionally biased region" description="Low complexity" evidence="1">
    <location>
        <begin position="125"/>
        <end position="138"/>
    </location>
</feature>
<dbReference type="EMBL" id="BMQQ01000004">
    <property type="protein sequence ID" value="GGT24605.1"/>
    <property type="molecule type" value="Genomic_DNA"/>
</dbReference>